<feature type="chain" id="PRO_5040460348" evidence="2">
    <location>
        <begin position="19"/>
        <end position="475"/>
    </location>
</feature>
<dbReference type="Proteomes" id="UP001154078">
    <property type="component" value="Chromosome 7"/>
</dbReference>
<proteinExistence type="predicted"/>
<feature type="region of interest" description="Disordered" evidence="1">
    <location>
        <begin position="308"/>
        <end position="329"/>
    </location>
</feature>
<dbReference type="AlphaFoldDB" id="A0A9P0BDZ9"/>
<gene>
    <name evidence="3" type="ORF">MELIAE_LOCUS10677</name>
</gene>
<dbReference type="EMBL" id="OV121138">
    <property type="protein sequence ID" value="CAH0561043.1"/>
    <property type="molecule type" value="Genomic_DNA"/>
</dbReference>
<keyword evidence="4" id="KW-1185">Reference proteome</keyword>
<feature type="signal peptide" evidence="2">
    <location>
        <begin position="1"/>
        <end position="18"/>
    </location>
</feature>
<reference evidence="3" key="1">
    <citation type="submission" date="2021-12" db="EMBL/GenBank/DDBJ databases">
        <authorList>
            <person name="King R."/>
        </authorList>
    </citation>
    <scope>NUCLEOTIDE SEQUENCE</scope>
</reference>
<keyword evidence="2" id="KW-0732">Signal</keyword>
<sequence>MRIQILVVVICLLGTIDARSKKKSSKDQLETKSKHKKVPSAIVAIEIVDPNENKTSSRNKKRTIESSLGYGYQQPKFEVYKYSQHDIPAWKGSNNLFSGSYTVQKSISYTLPTQKYTEVNNAPSKMYLPGTRLYSTLDQNGHIGQLSQNVPVDTQGGHNPQVPVIILRVLPNQLNDPHGSLHANLPTSHPFAANINSLDIQSLLSNYLQQGQQAYQQQQYEQPQQQVYQQEQPQAEPGYQYESPKSQLLTHENYPSSAHTRVIFKNQHGGIRESQKDDTLTKTINVHVPPGIQEVKVESSEVPYTPQAQYEQPQPQYEQPQAQYEQPQAQYDQQQYYYYQQGAQAAQQQYEQPQALYQQPQQQYQDAQHYSGQPIVVPDQQQYQEVAQPLEAYGQPVQQYESQPQHQVQPQQTYGQPAQQYEAQQFYYQKYQQGGYEQTEAPVTYVTPRNLHKRRLRSRKRVVVKKNYESDKILQ</sequence>
<dbReference type="OrthoDB" id="6611181at2759"/>
<protein>
    <submittedName>
        <fullName evidence="3">Uncharacterized protein</fullName>
    </submittedName>
</protein>
<accession>A0A9P0BDZ9</accession>
<evidence type="ECO:0000256" key="2">
    <source>
        <dbReference type="SAM" id="SignalP"/>
    </source>
</evidence>
<evidence type="ECO:0000256" key="1">
    <source>
        <dbReference type="SAM" id="MobiDB-lite"/>
    </source>
</evidence>
<organism evidence="3 4">
    <name type="scientific">Brassicogethes aeneus</name>
    <name type="common">Rape pollen beetle</name>
    <name type="synonym">Meligethes aeneus</name>
    <dbReference type="NCBI Taxonomy" id="1431903"/>
    <lineage>
        <taxon>Eukaryota</taxon>
        <taxon>Metazoa</taxon>
        <taxon>Ecdysozoa</taxon>
        <taxon>Arthropoda</taxon>
        <taxon>Hexapoda</taxon>
        <taxon>Insecta</taxon>
        <taxon>Pterygota</taxon>
        <taxon>Neoptera</taxon>
        <taxon>Endopterygota</taxon>
        <taxon>Coleoptera</taxon>
        <taxon>Polyphaga</taxon>
        <taxon>Cucujiformia</taxon>
        <taxon>Nitidulidae</taxon>
        <taxon>Meligethinae</taxon>
        <taxon>Brassicogethes</taxon>
    </lineage>
</organism>
<evidence type="ECO:0000313" key="4">
    <source>
        <dbReference type="Proteomes" id="UP001154078"/>
    </source>
</evidence>
<name>A0A9P0BDZ9_BRAAE</name>
<evidence type="ECO:0000313" key="3">
    <source>
        <dbReference type="EMBL" id="CAH0561043.1"/>
    </source>
</evidence>